<protein>
    <submittedName>
        <fullName evidence="1">Uncharacterized protein</fullName>
    </submittedName>
</protein>
<organism evidence="1 2">
    <name type="scientific">Mus spicilegus</name>
    <name type="common">Mound-building mouse</name>
    <dbReference type="NCBI Taxonomy" id="10103"/>
    <lineage>
        <taxon>Eukaryota</taxon>
        <taxon>Metazoa</taxon>
        <taxon>Chordata</taxon>
        <taxon>Craniata</taxon>
        <taxon>Vertebrata</taxon>
        <taxon>Euteleostomi</taxon>
        <taxon>Mammalia</taxon>
        <taxon>Eutheria</taxon>
        <taxon>Euarchontoglires</taxon>
        <taxon>Glires</taxon>
        <taxon>Rodentia</taxon>
        <taxon>Myomorpha</taxon>
        <taxon>Muroidea</taxon>
        <taxon>Muridae</taxon>
        <taxon>Murinae</taxon>
        <taxon>Mus</taxon>
        <taxon>Mus</taxon>
    </lineage>
</organism>
<reference evidence="1" key="2">
    <citation type="submission" date="2025-09" db="UniProtKB">
        <authorList>
            <consortium name="Ensembl"/>
        </authorList>
    </citation>
    <scope>IDENTIFICATION</scope>
</reference>
<evidence type="ECO:0000313" key="1">
    <source>
        <dbReference type="Ensembl" id="ENSMSIP00000016029.1"/>
    </source>
</evidence>
<proteinExistence type="predicted"/>
<keyword evidence="2" id="KW-1185">Reference proteome</keyword>
<dbReference type="Ensembl" id="ENSMSIT00000020367.1">
    <property type="protein sequence ID" value="ENSMSIP00000016029.1"/>
    <property type="gene ID" value="ENSMSIG00000013801.1"/>
</dbReference>
<dbReference type="InterPro" id="IPR031713">
    <property type="entry name" value="GPR15L"/>
</dbReference>
<dbReference type="AlphaFoldDB" id="A0A8C6H490"/>
<dbReference type="Pfam" id="PF15854">
    <property type="entry name" value="GPR15L"/>
    <property type="match status" value="1"/>
</dbReference>
<dbReference type="GO" id="GO:0001664">
    <property type="term" value="F:G protein-coupled receptor binding"/>
    <property type="evidence" value="ECO:0007669"/>
    <property type="project" value="InterPro"/>
</dbReference>
<evidence type="ECO:0000313" key="2">
    <source>
        <dbReference type="Proteomes" id="UP000694415"/>
    </source>
</evidence>
<name>A0A8C6H490_MUSSI</name>
<sequence>TLNLGSRSSPKSSLYRLAPCWSWPTKKGSIFLFFSGRRHPAKSLKLRRCCHLSPRSKLTTWKGNHTRPCRLCRNKLPVKSWVVPGALPQI</sequence>
<reference evidence="1" key="1">
    <citation type="submission" date="2025-08" db="UniProtKB">
        <authorList>
            <consortium name="Ensembl"/>
        </authorList>
    </citation>
    <scope>IDENTIFICATION</scope>
</reference>
<dbReference type="Proteomes" id="UP000694415">
    <property type="component" value="Unplaced"/>
</dbReference>
<accession>A0A8C6H490</accession>